<evidence type="ECO:0000259" key="11">
    <source>
        <dbReference type="PROSITE" id="PS50929"/>
    </source>
</evidence>
<evidence type="ECO:0000313" key="14">
    <source>
        <dbReference type="EMBL" id="UXW01147.1"/>
    </source>
</evidence>
<dbReference type="SUPFAM" id="SSF52540">
    <property type="entry name" value="P-loop containing nucleoside triphosphate hydrolases"/>
    <property type="match status" value="1"/>
</dbReference>
<dbReference type="Pfam" id="PF00664">
    <property type="entry name" value="ABC_membrane"/>
    <property type="match status" value="1"/>
</dbReference>
<keyword evidence="4 9" id="KW-0812">Transmembrane</keyword>
<accession>A0A854CMV4</accession>
<dbReference type="PROSITE" id="PS00211">
    <property type="entry name" value="ABC_TRANSPORTER_1"/>
    <property type="match status" value="1"/>
</dbReference>
<feature type="transmembrane region" description="Helical" evidence="9">
    <location>
        <begin position="393"/>
        <end position="418"/>
    </location>
</feature>
<evidence type="ECO:0000256" key="4">
    <source>
        <dbReference type="ARBA" id="ARBA00022692"/>
    </source>
</evidence>
<keyword evidence="7 9" id="KW-1133">Transmembrane helix</keyword>
<dbReference type="Gene3D" id="3.40.50.300">
    <property type="entry name" value="P-loop containing nucleotide triphosphate hydrolases"/>
    <property type="match status" value="1"/>
</dbReference>
<keyword evidence="2" id="KW-0813">Transport</keyword>
<dbReference type="GO" id="GO:0005886">
    <property type="term" value="C:plasma membrane"/>
    <property type="evidence" value="ECO:0007669"/>
    <property type="project" value="UniProtKB-SubCell"/>
</dbReference>
<evidence type="ECO:0000256" key="5">
    <source>
        <dbReference type="ARBA" id="ARBA00022741"/>
    </source>
</evidence>
<dbReference type="EMBL" id="CP047493">
    <property type="protein sequence ID" value="UXW01147.1"/>
    <property type="molecule type" value="Genomic_DNA"/>
</dbReference>
<feature type="transmembrane region" description="Helical" evidence="9">
    <location>
        <begin position="266"/>
        <end position="289"/>
    </location>
</feature>
<dbReference type="PROSITE" id="PS50990">
    <property type="entry name" value="PEPTIDASE_C39"/>
    <property type="match status" value="1"/>
</dbReference>
<protein>
    <submittedName>
        <fullName evidence="13">ABC transporter</fullName>
    </submittedName>
    <submittedName>
        <fullName evidence="14">ATP-binding cassette domain-containing protein</fullName>
    </submittedName>
</protein>
<evidence type="ECO:0000259" key="10">
    <source>
        <dbReference type="PROSITE" id="PS50893"/>
    </source>
</evidence>
<dbReference type="AlphaFoldDB" id="A0A854CMV4"/>
<dbReference type="InterPro" id="IPR033838">
    <property type="entry name" value="CvaB_peptidase"/>
</dbReference>
<dbReference type="CDD" id="cd02419">
    <property type="entry name" value="Peptidase_C39C"/>
    <property type="match status" value="1"/>
</dbReference>
<dbReference type="SUPFAM" id="SSF90123">
    <property type="entry name" value="ABC transporter transmembrane region"/>
    <property type="match status" value="1"/>
</dbReference>
<evidence type="ECO:0000313" key="13">
    <source>
        <dbReference type="EMBL" id="OLG93876.1"/>
    </source>
</evidence>
<dbReference type="Proteomes" id="UP000187097">
    <property type="component" value="Chromosome"/>
</dbReference>
<dbReference type="InterPro" id="IPR005074">
    <property type="entry name" value="Peptidase_C39"/>
</dbReference>
<name>A0A854CMV4_XANOO</name>
<dbReference type="InterPro" id="IPR017871">
    <property type="entry name" value="ABC_transporter-like_CS"/>
</dbReference>
<evidence type="ECO:0000256" key="6">
    <source>
        <dbReference type="ARBA" id="ARBA00022840"/>
    </source>
</evidence>
<feature type="transmembrane region" description="Helical" evidence="9">
    <location>
        <begin position="295"/>
        <end position="313"/>
    </location>
</feature>
<feature type="transmembrane region" description="Helical" evidence="9">
    <location>
        <begin position="192"/>
        <end position="213"/>
    </location>
</feature>
<dbReference type="PANTHER" id="PTHR24221">
    <property type="entry name" value="ATP-BINDING CASSETTE SUB-FAMILY B"/>
    <property type="match status" value="1"/>
</dbReference>
<evidence type="ECO:0000256" key="9">
    <source>
        <dbReference type="SAM" id="Phobius"/>
    </source>
</evidence>
<dbReference type="CDD" id="cd18567">
    <property type="entry name" value="ABC_6TM_CvaB_RaxB_like"/>
    <property type="match status" value="1"/>
</dbReference>
<evidence type="ECO:0000256" key="7">
    <source>
        <dbReference type="ARBA" id="ARBA00022989"/>
    </source>
</evidence>
<feature type="domain" description="Peptidase C39" evidence="12">
    <location>
        <begin position="6"/>
        <end position="125"/>
    </location>
</feature>
<dbReference type="PROSITE" id="PS50893">
    <property type="entry name" value="ABC_TRANSPORTER_2"/>
    <property type="match status" value="1"/>
</dbReference>
<dbReference type="InterPro" id="IPR027417">
    <property type="entry name" value="P-loop_NTPase"/>
</dbReference>
<dbReference type="GO" id="GO:0016887">
    <property type="term" value="F:ATP hydrolysis activity"/>
    <property type="evidence" value="ECO:0007669"/>
    <property type="project" value="InterPro"/>
</dbReference>
<dbReference type="PANTHER" id="PTHR24221:SF606">
    <property type="entry name" value="COLICIN V SECRETION-PROCESSING ATP-BINDING PROTEIN"/>
    <property type="match status" value="1"/>
</dbReference>
<reference evidence="14" key="2">
    <citation type="submission" date="2015-01" db="EMBL/GenBank/DDBJ databases">
        <authorList>
            <person name="Midha S."/>
            <person name="Anil M.G."/>
            <person name="Mishra D."/>
            <person name="Brahma K."/>
            <person name="Laha G.S."/>
            <person name="Sundaram R.M."/>
            <person name="Sonti R.V."/>
            <person name="Patil P.B."/>
        </authorList>
    </citation>
    <scope>NUCLEOTIDE SEQUENCE</scope>
    <source>
        <strain evidence="14">IXO792</strain>
    </source>
</reference>
<reference evidence="13" key="1">
    <citation type="submission" date="2015-01" db="EMBL/GenBank/DDBJ databases">
        <title>Population genomics of rice bacterial leaf blight strains from India.</title>
        <authorList>
            <person name="Midha S."/>
            <person name="Anil M.G."/>
            <person name="Mishra D."/>
            <person name="Brahma K."/>
            <person name="Laha G.S."/>
            <person name="Sundaram R.M."/>
            <person name="Sonti R.V."/>
            <person name="Patil P.B."/>
        </authorList>
    </citation>
    <scope>NUCLEOTIDE SEQUENCE</scope>
    <source>
        <strain evidence="13">BXO512</strain>
    </source>
</reference>
<dbReference type="InterPro" id="IPR003439">
    <property type="entry name" value="ABC_transporter-like_ATP-bd"/>
</dbReference>
<dbReference type="Gene3D" id="1.20.1560.10">
    <property type="entry name" value="ABC transporter type 1, transmembrane domain"/>
    <property type="match status" value="1"/>
</dbReference>
<dbReference type="GO" id="GO:0006508">
    <property type="term" value="P:proteolysis"/>
    <property type="evidence" value="ECO:0007669"/>
    <property type="project" value="InterPro"/>
</dbReference>
<dbReference type="GO" id="GO:0140359">
    <property type="term" value="F:ABC-type transporter activity"/>
    <property type="evidence" value="ECO:0007669"/>
    <property type="project" value="InterPro"/>
</dbReference>
<evidence type="ECO:0000256" key="8">
    <source>
        <dbReference type="ARBA" id="ARBA00023136"/>
    </source>
</evidence>
<keyword evidence="3" id="KW-1003">Cell membrane</keyword>
<feature type="transmembrane region" description="Helical" evidence="9">
    <location>
        <begin position="152"/>
        <end position="172"/>
    </location>
</feature>
<keyword evidence="6 14" id="KW-0067">ATP-binding</keyword>
<keyword evidence="8 9" id="KW-0472">Membrane</keyword>
<evidence type="ECO:0000256" key="3">
    <source>
        <dbReference type="ARBA" id="ARBA00022475"/>
    </source>
</evidence>
<dbReference type="InterPro" id="IPR036640">
    <property type="entry name" value="ABC1_TM_sf"/>
</dbReference>
<evidence type="ECO:0000256" key="2">
    <source>
        <dbReference type="ARBA" id="ARBA00022448"/>
    </source>
</evidence>
<dbReference type="PROSITE" id="PS50929">
    <property type="entry name" value="ABC_TM1F"/>
    <property type="match status" value="1"/>
</dbReference>
<dbReference type="InterPro" id="IPR039421">
    <property type="entry name" value="Type_1_exporter"/>
</dbReference>
<sequence length="704" mass="77539">MKPILQAEASECGLASLAMVASAHGMQLDLPELRRRFHLSLKGIRLNQLIEIAQTLGCSTRPLRLEMEQLDQLSLPCILHWDLNHFVVLAKVGKSKATILDPAIGERRLSLGEVSQHFTGVALELTPTAEFKQHKAAPSISARQLTGPIRGLWSALSQIALLSLALQVFVILAPFYTQWVVDQVLVSADRDLLVVLGLGFGLALLLQVGIGLLRGWSVVSLSSRLGLQWMGNVFAHLLKLPLDFFEKRHLGDVTSRMSSVQTIQHTLTTSFVEAMIDGVMAMVTLVLMLVYSWKLALVTLLAVALYLGIRAIAYRPMRDRTEQQLVAAAKQQTHLLESLRGMQSLKVAGEESVRRSTYENLLNDTVNQDVKLARMSLGFNTASQLVFGLERIAVIWIGARLALDNVFSVGMLVAYLAYKDQFAMRVSGLIDKWIEFRMLRLHGERLADIVLTPPEKQHAQPHALPPAEPSIEVEGLSFRYADGEPWVVKDCSFTIAPGESVAIIGGSGCGKTTLVKLLLGLLTPSEGTIRIGGHDLHKLGPRNVRAMIGVVMQDDQLFAGSIADNIGFFDTDFDLERIKAAAQLAAVHEDIAAMPMGYHSLIGDMGSSLSGGQKQRIILARALYRQPKLLFLDEATSHLDVTRERLVNEAVKHLQLTKVIVAHRPETIASADRILVMEHGRIVQEVKLQQSPEIPRPEDHVLSA</sequence>
<feature type="domain" description="ABC transporter" evidence="10">
    <location>
        <begin position="471"/>
        <end position="704"/>
    </location>
</feature>
<dbReference type="GO" id="GO:0034040">
    <property type="term" value="F:ATPase-coupled lipid transmembrane transporter activity"/>
    <property type="evidence" value="ECO:0007669"/>
    <property type="project" value="TreeGrafter"/>
</dbReference>
<dbReference type="Pfam" id="PF00005">
    <property type="entry name" value="ABC_tran"/>
    <property type="match status" value="1"/>
</dbReference>
<dbReference type="GO" id="GO:0008234">
    <property type="term" value="F:cysteine-type peptidase activity"/>
    <property type="evidence" value="ECO:0007669"/>
    <property type="project" value="InterPro"/>
</dbReference>
<dbReference type="Pfam" id="PF03412">
    <property type="entry name" value="Peptidase_C39"/>
    <property type="match status" value="1"/>
</dbReference>
<dbReference type="EMBL" id="JXEA01000041">
    <property type="protein sequence ID" value="OLG93876.1"/>
    <property type="molecule type" value="Genomic_DNA"/>
</dbReference>
<comment type="subcellular location">
    <subcellularLocation>
        <location evidence="1">Cell membrane</location>
        <topology evidence="1">Multi-pass membrane protein</topology>
    </subcellularLocation>
</comment>
<dbReference type="FunFam" id="3.40.50.300:FF:000299">
    <property type="entry name" value="ABC transporter ATP-binding protein/permease"/>
    <property type="match status" value="1"/>
</dbReference>
<evidence type="ECO:0000259" key="12">
    <source>
        <dbReference type="PROSITE" id="PS50990"/>
    </source>
</evidence>
<reference evidence="14" key="3">
    <citation type="submission" date="2020-01" db="EMBL/GenBank/DDBJ databases">
        <title>Complete genome investigation of Xanthomonas oryzae strains.</title>
        <authorList>
            <person name="Kaur A."/>
            <person name="Bansal K."/>
            <person name="Patil P.B."/>
        </authorList>
    </citation>
    <scope>NUCLEOTIDE SEQUENCE</scope>
    <source>
        <strain evidence="14">IXO792</strain>
    </source>
</reference>
<keyword evidence="5" id="KW-0547">Nucleotide-binding</keyword>
<dbReference type="InterPro" id="IPR003593">
    <property type="entry name" value="AAA+_ATPase"/>
</dbReference>
<gene>
    <name evidence="13" type="ORF">BXO512_03080</name>
    <name evidence="14" type="ORF">IXO792_08660</name>
</gene>
<dbReference type="GO" id="GO:0005524">
    <property type="term" value="F:ATP binding"/>
    <property type="evidence" value="ECO:0007669"/>
    <property type="project" value="UniProtKB-KW"/>
</dbReference>
<evidence type="ECO:0000256" key="1">
    <source>
        <dbReference type="ARBA" id="ARBA00004651"/>
    </source>
</evidence>
<dbReference type="RefSeq" id="WP_075239139.1">
    <property type="nucleotide sequence ID" value="NZ_CP019226.1"/>
</dbReference>
<feature type="domain" description="ABC transmembrane type-1" evidence="11">
    <location>
        <begin position="159"/>
        <end position="438"/>
    </location>
</feature>
<proteinExistence type="predicted"/>
<dbReference type="Gene3D" id="3.90.70.10">
    <property type="entry name" value="Cysteine proteinases"/>
    <property type="match status" value="1"/>
</dbReference>
<dbReference type="InterPro" id="IPR011527">
    <property type="entry name" value="ABC1_TM_dom"/>
</dbReference>
<organism evidence="13">
    <name type="scientific">Xanthomonas oryzae pv. oryzae</name>
    <dbReference type="NCBI Taxonomy" id="64187"/>
    <lineage>
        <taxon>Bacteria</taxon>
        <taxon>Pseudomonadati</taxon>
        <taxon>Pseudomonadota</taxon>
        <taxon>Gammaproteobacteria</taxon>
        <taxon>Lysobacterales</taxon>
        <taxon>Lysobacteraceae</taxon>
        <taxon>Xanthomonas</taxon>
    </lineage>
</organism>
<dbReference type="SMART" id="SM00382">
    <property type="entry name" value="AAA"/>
    <property type="match status" value="1"/>
</dbReference>